<proteinExistence type="predicted"/>
<gene>
    <name evidence="3" type="ORF">B0T15DRAFT_242683</name>
</gene>
<dbReference type="AlphaFoldDB" id="A0AAJ0GQV5"/>
<feature type="region of interest" description="Disordered" evidence="1">
    <location>
        <begin position="320"/>
        <end position="355"/>
    </location>
</feature>
<dbReference type="RefSeq" id="XP_062720249.1">
    <property type="nucleotide sequence ID" value="XM_062863085.1"/>
</dbReference>
<keyword evidence="4" id="KW-1185">Reference proteome</keyword>
<organism evidence="3 4">
    <name type="scientific">Chaetomium strumarium</name>
    <dbReference type="NCBI Taxonomy" id="1170767"/>
    <lineage>
        <taxon>Eukaryota</taxon>
        <taxon>Fungi</taxon>
        <taxon>Dikarya</taxon>
        <taxon>Ascomycota</taxon>
        <taxon>Pezizomycotina</taxon>
        <taxon>Sordariomycetes</taxon>
        <taxon>Sordariomycetidae</taxon>
        <taxon>Sordariales</taxon>
        <taxon>Chaetomiaceae</taxon>
        <taxon>Chaetomium</taxon>
    </lineage>
</organism>
<keyword evidence="2" id="KW-0472">Membrane</keyword>
<evidence type="ECO:0000313" key="3">
    <source>
        <dbReference type="EMBL" id="KAK3304469.1"/>
    </source>
</evidence>
<evidence type="ECO:0000256" key="2">
    <source>
        <dbReference type="SAM" id="Phobius"/>
    </source>
</evidence>
<feature type="compositionally biased region" description="Polar residues" evidence="1">
    <location>
        <begin position="283"/>
        <end position="294"/>
    </location>
</feature>
<accession>A0AAJ0GQV5</accession>
<name>A0AAJ0GQV5_9PEZI</name>
<reference evidence="3" key="2">
    <citation type="submission" date="2023-06" db="EMBL/GenBank/DDBJ databases">
        <authorList>
            <consortium name="Lawrence Berkeley National Laboratory"/>
            <person name="Mondo S.J."/>
            <person name="Hensen N."/>
            <person name="Bonometti L."/>
            <person name="Westerberg I."/>
            <person name="Brannstrom I.O."/>
            <person name="Guillou S."/>
            <person name="Cros-Aarteil S."/>
            <person name="Calhoun S."/>
            <person name="Haridas S."/>
            <person name="Kuo A."/>
            <person name="Pangilinan J."/>
            <person name="Riley R."/>
            <person name="Labutti K."/>
            <person name="Andreopoulos B."/>
            <person name="Lipzen A."/>
            <person name="Chen C."/>
            <person name="Yanf M."/>
            <person name="Daum C."/>
            <person name="Ng V."/>
            <person name="Clum A."/>
            <person name="Steindorff A."/>
            <person name="Ohm R."/>
            <person name="Martin F."/>
            <person name="Silar P."/>
            <person name="Natvig D."/>
            <person name="Lalanne C."/>
            <person name="Gautier V."/>
            <person name="Ament-Velasquez S.L."/>
            <person name="Kruys A."/>
            <person name="Hutchinson M.I."/>
            <person name="Powell A.J."/>
            <person name="Barry K."/>
            <person name="Miller A.N."/>
            <person name="Grigoriev I.V."/>
            <person name="Debuchy R."/>
            <person name="Gladieux P."/>
            <person name="Thoren M.H."/>
            <person name="Johannesson H."/>
        </authorList>
    </citation>
    <scope>NUCLEOTIDE SEQUENCE</scope>
    <source>
        <strain evidence="3">CBS 333.67</strain>
    </source>
</reference>
<feature type="transmembrane region" description="Helical" evidence="2">
    <location>
        <begin position="204"/>
        <end position="229"/>
    </location>
</feature>
<reference evidence="3" key="1">
    <citation type="journal article" date="2023" name="Mol. Phylogenet. Evol.">
        <title>Genome-scale phylogeny and comparative genomics of the fungal order Sordariales.</title>
        <authorList>
            <person name="Hensen N."/>
            <person name="Bonometti L."/>
            <person name="Westerberg I."/>
            <person name="Brannstrom I.O."/>
            <person name="Guillou S."/>
            <person name="Cros-Aarteil S."/>
            <person name="Calhoun S."/>
            <person name="Haridas S."/>
            <person name="Kuo A."/>
            <person name="Mondo S."/>
            <person name="Pangilinan J."/>
            <person name="Riley R."/>
            <person name="LaButti K."/>
            <person name="Andreopoulos B."/>
            <person name="Lipzen A."/>
            <person name="Chen C."/>
            <person name="Yan M."/>
            <person name="Daum C."/>
            <person name="Ng V."/>
            <person name="Clum A."/>
            <person name="Steindorff A."/>
            <person name="Ohm R.A."/>
            <person name="Martin F."/>
            <person name="Silar P."/>
            <person name="Natvig D.O."/>
            <person name="Lalanne C."/>
            <person name="Gautier V."/>
            <person name="Ament-Velasquez S.L."/>
            <person name="Kruys A."/>
            <person name="Hutchinson M.I."/>
            <person name="Powell A.J."/>
            <person name="Barry K."/>
            <person name="Miller A.N."/>
            <person name="Grigoriev I.V."/>
            <person name="Debuchy R."/>
            <person name="Gladieux P."/>
            <person name="Hiltunen Thoren M."/>
            <person name="Johannesson H."/>
        </authorList>
    </citation>
    <scope>NUCLEOTIDE SEQUENCE</scope>
    <source>
        <strain evidence="3">CBS 333.67</strain>
    </source>
</reference>
<evidence type="ECO:0000313" key="4">
    <source>
        <dbReference type="Proteomes" id="UP001273166"/>
    </source>
</evidence>
<comment type="caution">
    <text evidence="3">The sequence shown here is derived from an EMBL/GenBank/DDBJ whole genome shotgun (WGS) entry which is preliminary data.</text>
</comment>
<evidence type="ECO:0000256" key="1">
    <source>
        <dbReference type="SAM" id="MobiDB-lite"/>
    </source>
</evidence>
<dbReference type="EMBL" id="JAUDZG010000005">
    <property type="protein sequence ID" value="KAK3304469.1"/>
    <property type="molecule type" value="Genomic_DNA"/>
</dbReference>
<keyword evidence="2" id="KW-0812">Transmembrane</keyword>
<sequence length="355" mass="37263">MTVVGPLTTTFRAPSSCTTTTPQLYQVRSGSDSRYVEGPLFTSGSNCFPSGFDPAPTNYYSPGWCPYGYTTACSSLASLSTETETAVICCPTHFRYTCALPVSSGQRSVGCTTAWASALAVLGVTVVSDGEVGTTTVVSETSNAITAYGIQVRFRSGDPTPASATDNSGISVISRTSTPTVSIPTQLLIPTPAPSSSSGVSTPVAVGIGVGSAVAAFIIAGSIGLFFFLRWRRKKRSARSRPPSASPPPVPPKELPASPFPYRTVPPPYELSDQASPRRPVSISKTHLSMSPVTARSPVPGWRGDSDVLGAYRAVELEADLPSEASLRDRASPESSSSRWTDRQGRGGISPTPWI</sequence>
<feature type="compositionally biased region" description="Pro residues" evidence="1">
    <location>
        <begin position="244"/>
        <end position="254"/>
    </location>
</feature>
<keyword evidence="2" id="KW-1133">Transmembrane helix</keyword>
<dbReference type="Proteomes" id="UP001273166">
    <property type="component" value="Unassembled WGS sequence"/>
</dbReference>
<dbReference type="GeneID" id="87881914"/>
<feature type="region of interest" description="Disordered" evidence="1">
    <location>
        <begin position="237"/>
        <end position="304"/>
    </location>
</feature>
<protein>
    <submittedName>
        <fullName evidence="3">Uncharacterized protein</fullName>
    </submittedName>
</protein>